<keyword evidence="1" id="KW-0472">Membrane</keyword>
<dbReference type="Proteomes" id="UP001168642">
    <property type="component" value="Unassembled WGS sequence"/>
</dbReference>
<evidence type="ECO:0000313" key="3">
    <source>
        <dbReference type="Proteomes" id="UP001168642"/>
    </source>
</evidence>
<comment type="caution">
    <text evidence="2">The sequence shown here is derived from an EMBL/GenBank/DDBJ whole genome shotgun (WGS) entry which is preliminary data.</text>
</comment>
<evidence type="ECO:0000313" key="2">
    <source>
        <dbReference type="EMBL" id="MDO3695943.1"/>
    </source>
</evidence>
<sequence>MDDFIPPIRERETEELLEILAFENDWDPKAVLLAKNELSNRKIDSKEIQNAKKFAKEFEQNLKSEKAEEGFTLADFIFDFGHTLFIILFSWELKKDGFPRKAKQQKYFRIGILIILFIIFIYSIFK</sequence>
<dbReference type="EMBL" id="JAUMIT010000012">
    <property type="protein sequence ID" value="MDO3695943.1"/>
    <property type="molecule type" value="Genomic_DNA"/>
</dbReference>
<protein>
    <submittedName>
        <fullName evidence="2">Uncharacterized protein</fullName>
    </submittedName>
</protein>
<accession>A0ABT8VVE1</accession>
<reference evidence="2" key="1">
    <citation type="submission" date="2023-07" db="EMBL/GenBank/DDBJ databases">
        <title>Wenyingzhuangia sp. chi5 genome sequencing and assembly.</title>
        <authorList>
            <person name="Park S."/>
        </authorList>
    </citation>
    <scope>NUCLEOTIDE SEQUENCE</scope>
    <source>
        <strain evidence="2">Chi5</strain>
    </source>
</reference>
<feature type="transmembrane region" description="Helical" evidence="1">
    <location>
        <begin position="107"/>
        <end position="125"/>
    </location>
</feature>
<keyword evidence="1" id="KW-0812">Transmembrane</keyword>
<evidence type="ECO:0000256" key="1">
    <source>
        <dbReference type="SAM" id="Phobius"/>
    </source>
</evidence>
<keyword evidence="1" id="KW-1133">Transmembrane helix</keyword>
<keyword evidence="3" id="KW-1185">Reference proteome</keyword>
<gene>
    <name evidence="2" type="ORF">QVZ41_13915</name>
</gene>
<feature type="transmembrane region" description="Helical" evidence="1">
    <location>
        <begin position="71"/>
        <end position="91"/>
    </location>
</feature>
<proteinExistence type="predicted"/>
<organism evidence="2 3">
    <name type="scientific">Wenyingzhuangia gilva</name>
    <dbReference type="NCBI Taxonomy" id="3057677"/>
    <lineage>
        <taxon>Bacteria</taxon>
        <taxon>Pseudomonadati</taxon>
        <taxon>Bacteroidota</taxon>
        <taxon>Flavobacteriia</taxon>
        <taxon>Flavobacteriales</taxon>
        <taxon>Flavobacteriaceae</taxon>
        <taxon>Wenyingzhuangia</taxon>
    </lineage>
</organism>
<name>A0ABT8VVE1_9FLAO</name>